<keyword evidence="2" id="KW-1185">Reference proteome</keyword>
<dbReference type="KEGG" id="vg:29060350"/>
<dbReference type="Proteomes" id="UP000204511">
    <property type="component" value="Genome"/>
</dbReference>
<name>A0A1B0VVB8_9CAUD</name>
<organism evidence="1 2">
    <name type="scientific">Salmonella phage vB_SnwM_CGG4-1</name>
    <dbReference type="NCBI Taxonomy" id="1815631"/>
    <lineage>
        <taxon>Viruses</taxon>
        <taxon>Duplodnaviria</taxon>
        <taxon>Heunggongvirae</taxon>
        <taxon>Uroviricota</taxon>
        <taxon>Caudoviricetes</taxon>
        <taxon>Pantevenvirales</taxon>
        <taxon>Straboviridae</taxon>
        <taxon>Tevenvirinae</taxon>
        <taxon>Gelderlandvirus</taxon>
        <taxon>Gelderlandvirus cgg41</taxon>
    </lineage>
</organism>
<accession>A0A1B0VVB8</accession>
<gene>
    <name evidence="1" type="ORF">CGG41_165</name>
</gene>
<dbReference type="GeneID" id="29060350"/>
<reference evidence="2" key="1">
    <citation type="submission" date="2016-03" db="EMBL/GenBank/DDBJ databases">
        <authorList>
            <person name="Cucic S."/>
            <person name="Anany H."/>
            <person name="Brovko L."/>
            <person name="Kropinski A.M."/>
            <person name="Griffiths M.W."/>
        </authorList>
    </citation>
    <scope>NUCLEOTIDE SEQUENCE [LARGE SCALE GENOMIC DNA]</scope>
</reference>
<evidence type="ECO:0000313" key="2">
    <source>
        <dbReference type="Proteomes" id="UP000204511"/>
    </source>
</evidence>
<evidence type="ECO:0000313" key="1">
    <source>
        <dbReference type="EMBL" id="ANA49520.1"/>
    </source>
</evidence>
<proteinExistence type="predicted"/>
<dbReference type="InterPro" id="IPR021404">
    <property type="entry name" value="Phage_T4_Gp24.3"/>
</dbReference>
<protein>
    <submittedName>
        <fullName evidence="1">Uncharacterized protein</fullName>
    </submittedName>
</protein>
<dbReference type="Pfam" id="PF11242">
    <property type="entry name" value="DUF2774"/>
    <property type="match status" value="1"/>
</dbReference>
<dbReference type="RefSeq" id="YP_009286532.1">
    <property type="nucleotide sequence ID" value="NC_031065.1"/>
</dbReference>
<sequence length="77" mass="8863">MNNKIKAHFLHENGMSFIEIAKMLGGSAQELAKDWVVVEVAKEKSKSKEKVVYRKRLSNIDVNIRHKKLVNKMRGIV</sequence>
<dbReference type="EMBL" id="KU867307">
    <property type="protein sequence ID" value="ANA49520.1"/>
    <property type="molecule type" value="Genomic_DNA"/>
</dbReference>
<dbReference type="OrthoDB" id="26964at10239"/>